<name>A0A5A9GHY8_AZOLI</name>
<evidence type="ECO:0000313" key="1">
    <source>
        <dbReference type="EMBL" id="KAA0592889.1"/>
    </source>
</evidence>
<comment type="caution">
    <text evidence="1">The sequence shown here is derived from an EMBL/GenBank/DDBJ whole genome shotgun (WGS) entry which is preliminary data.</text>
</comment>
<proteinExistence type="predicted"/>
<dbReference type="OrthoDB" id="3078406at2"/>
<dbReference type="Proteomes" id="UP000324927">
    <property type="component" value="Unassembled WGS sequence"/>
</dbReference>
<dbReference type="RefSeq" id="WP_149233885.1">
    <property type="nucleotide sequence ID" value="NZ_JALJXJ010000015.1"/>
</dbReference>
<evidence type="ECO:0008006" key="3">
    <source>
        <dbReference type="Google" id="ProtNLM"/>
    </source>
</evidence>
<evidence type="ECO:0000313" key="2">
    <source>
        <dbReference type="Proteomes" id="UP000324927"/>
    </source>
</evidence>
<dbReference type="AlphaFoldDB" id="A0A5A9GHY8"/>
<accession>A0A5A9GHY8</accession>
<sequence length="394" mass="41259">MAPTTPPPAPPSTPLPLPLNLTSEQILNAGATIVPLFIVPFDPNNPSARKVGIPVIVTPDEPTHGAQLPDPVLFEFDTGGKAFWADCGKLPSLTGCADHGEVFTQYTSGITYFGKARDVYVSLLAETGPGPVTTKATIAAVDTILRPKDQQESVSTFPIFNYFSGDFGVSLQNTASAPQLPLKHQLPSPYAPPSTMPEMLGVLSQLLYNNGAGFIVDLVNTVPYVGDELPKGTLIGRLILGGIDTLATSFPLPYTMPSAGTYTQLFGSKATINAYAEGVATGTAYVQATGSPYGSAADISYVMDTGATETTFYPGTNLGTNMQPAVGDTIVLNLTDGQTVMNFTAGSQQCDDLTAWGNGDRGNGCVNTGLGMFLQFPVLYDLANGKLCLPAQSS</sequence>
<protein>
    <recommendedName>
        <fullName evidence="3">Peptidase A1 domain-containing protein</fullName>
    </recommendedName>
</protein>
<organism evidence="1 2">
    <name type="scientific">Azospirillum lipoferum</name>
    <dbReference type="NCBI Taxonomy" id="193"/>
    <lineage>
        <taxon>Bacteria</taxon>
        <taxon>Pseudomonadati</taxon>
        <taxon>Pseudomonadota</taxon>
        <taxon>Alphaproteobacteria</taxon>
        <taxon>Rhodospirillales</taxon>
        <taxon>Azospirillaceae</taxon>
        <taxon>Azospirillum</taxon>
    </lineage>
</organism>
<gene>
    <name evidence="1" type="ORF">FZ942_25485</name>
</gene>
<dbReference type="EMBL" id="VTTN01000013">
    <property type="protein sequence ID" value="KAA0592889.1"/>
    <property type="molecule type" value="Genomic_DNA"/>
</dbReference>
<keyword evidence="2" id="KW-1185">Reference proteome</keyword>
<reference evidence="1 2" key="1">
    <citation type="submission" date="2019-08" db="EMBL/GenBank/DDBJ databases">
        <authorList>
            <person name="Grouzdev D."/>
            <person name="Tikhonova E."/>
            <person name="Kravchenko I."/>
        </authorList>
    </citation>
    <scope>NUCLEOTIDE SEQUENCE [LARGE SCALE GENOMIC DNA]</scope>
    <source>
        <strain evidence="1 2">59b</strain>
    </source>
</reference>